<evidence type="ECO:0000256" key="3">
    <source>
        <dbReference type="PROSITE-ProRule" id="PRU00023"/>
    </source>
</evidence>
<protein>
    <submittedName>
        <fullName evidence="5">Ankyrin repeat domain-containing protein</fullName>
    </submittedName>
</protein>
<accession>A0A9X1YKZ0</accession>
<reference evidence="5" key="1">
    <citation type="submission" date="2021-11" db="EMBL/GenBank/DDBJ databases">
        <title>BS-T2-15 a new species belonging to the Comamonadaceae family isolated from the soil of a French oak forest.</title>
        <authorList>
            <person name="Mieszkin S."/>
            <person name="Alain K."/>
        </authorList>
    </citation>
    <scope>NUCLEOTIDE SEQUENCE</scope>
    <source>
        <strain evidence="5">BS-T2-15</strain>
    </source>
</reference>
<evidence type="ECO:0000256" key="1">
    <source>
        <dbReference type="ARBA" id="ARBA00022737"/>
    </source>
</evidence>
<evidence type="ECO:0000256" key="2">
    <source>
        <dbReference type="ARBA" id="ARBA00023043"/>
    </source>
</evidence>
<evidence type="ECO:0000313" key="5">
    <source>
        <dbReference type="EMBL" id="MCK9688088.1"/>
    </source>
</evidence>
<dbReference type="EMBL" id="JAJLJH010000007">
    <property type="protein sequence ID" value="MCK9688088.1"/>
    <property type="molecule type" value="Genomic_DNA"/>
</dbReference>
<dbReference type="PROSITE" id="PS50088">
    <property type="entry name" value="ANK_REPEAT"/>
    <property type="match status" value="1"/>
</dbReference>
<dbReference type="SUPFAM" id="SSF48403">
    <property type="entry name" value="Ankyrin repeat"/>
    <property type="match status" value="1"/>
</dbReference>
<evidence type="ECO:0000313" key="6">
    <source>
        <dbReference type="Proteomes" id="UP001139353"/>
    </source>
</evidence>
<dbReference type="Gene3D" id="1.25.40.20">
    <property type="entry name" value="Ankyrin repeat-containing domain"/>
    <property type="match status" value="1"/>
</dbReference>
<dbReference type="PANTHER" id="PTHR24124">
    <property type="entry name" value="ANKYRIN REPEAT FAMILY A"/>
    <property type="match status" value="1"/>
</dbReference>
<dbReference type="InterPro" id="IPR036770">
    <property type="entry name" value="Ankyrin_rpt-contain_sf"/>
</dbReference>
<keyword evidence="1" id="KW-0677">Repeat</keyword>
<proteinExistence type="predicted"/>
<feature type="repeat" description="ANK" evidence="3">
    <location>
        <begin position="344"/>
        <end position="376"/>
    </location>
</feature>
<dbReference type="SMART" id="SM00248">
    <property type="entry name" value="ANK"/>
    <property type="match status" value="2"/>
</dbReference>
<keyword evidence="2 3" id="KW-0040">ANK repeat</keyword>
<keyword evidence="6" id="KW-1185">Reference proteome</keyword>
<dbReference type="RefSeq" id="WP_275684133.1">
    <property type="nucleotide sequence ID" value="NZ_JAJLJH010000007.1"/>
</dbReference>
<dbReference type="Pfam" id="PF12796">
    <property type="entry name" value="Ank_2"/>
    <property type="match status" value="1"/>
</dbReference>
<dbReference type="InterPro" id="IPR002110">
    <property type="entry name" value="Ankyrin_rpt"/>
</dbReference>
<dbReference type="PANTHER" id="PTHR24124:SF14">
    <property type="entry name" value="CHROMOSOME UNDETERMINED SCAFFOLD_25, WHOLE GENOME SHOTGUN SEQUENCE"/>
    <property type="match status" value="1"/>
</dbReference>
<feature type="compositionally biased region" description="Low complexity" evidence="4">
    <location>
        <begin position="208"/>
        <end position="234"/>
    </location>
</feature>
<feature type="region of interest" description="Disordered" evidence="4">
    <location>
        <begin position="185"/>
        <end position="243"/>
    </location>
</feature>
<organism evidence="5 6">
    <name type="scientific">Scleromatobacter humisilvae</name>
    <dbReference type="NCBI Taxonomy" id="2897159"/>
    <lineage>
        <taxon>Bacteria</taxon>
        <taxon>Pseudomonadati</taxon>
        <taxon>Pseudomonadota</taxon>
        <taxon>Betaproteobacteria</taxon>
        <taxon>Burkholderiales</taxon>
        <taxon>Sphaerotilaceae</taxon>
        <taxon>Scleromatobacter</taxon>
    </lineage>
</organism>
<gene>
    <name evidence="5" type="ORF">LPC04_20480</name>
</gene>
<dbReference type="Proteomes" id="UP001139353">
    <property type="component" value="Unassembled WGS sequence"/>
</dbReference>
<comment type="caution">
    <text evidence="5">The sequence shown here is derived from an EMBL/GenBank/DDBJ whole genome shotgun (WGS) entry which is preliminary data.</text>
</comment>
<dbReference type="GO" id="GO:0010468">
    <property type="term" value="P:regulation of gene expression"/>
    <property type="evidence" value="ECO:0007669"/>
    <property type="project" value="TreeGrafter"/>
</dbReference>
<evidence type="ECO:0000256" key="4">
    <source>
        <dbReference type="SAM" id="MobiDB-lite"/>
    </source>
</evidence>
<dbReference type="AlphaFoldDB" id="A0A9X1YKZ0"/>
<name>A0A9X1YKZ0_9BURK</name>
<sequence>MSADIPDRPDMDDDLDAAYARAHALANDGRGPSASVRANVLAAAREVAAQARTRTAIDEVALTPVAPPVAAVARGRAMAVNLSSWRIRSGAAVCAALLVVLGVWRFDANRHVDGGVQVATAALELAAPPTSTPPRELPVPALAAASVPYMPPPVVEDPVDATRVAQAASAKPAARERDRDLVVAQAAPSYRSSREAPAPEARADARRTPAPAAVSPPRDVAPNAAPAAPVATAPEAPPTKAPSTVTITAAAAPPPLATMPPMPPSVVPRRVPVGSLAKAAPVDEARVAAADAGAQRAEIVGSTMKRVMAPSASTLHAAADRGDVDALKALLAEPAARVDAPDASGRTALLHAVLAQQVGAVRILVAAGADPAHADSAGLTPRAAAQAGGNGEIAALLAPSR</sequence>